<dbReference type="GO" id="GO:0001401">
    <property type="term" value="C:SAM complex"/>
    <property type="evidence" value="ECO:0007669"/>
    <property type="project" value="InterPro"/>
</dbReference>
<dbReference type="Pfam" id="PF17171">
    <property type="entry name" value="GST_C_6"/>
    <property type="match status" value="1"/>
</dbReference>
<dbReference type="AlphaFoldDB" id="A0AAD7MMN3"/>
<evidence type="ECO:0000256" key="5">
    <source>
        <dbReference type="ARBA" id="ARBA00022927"/>
    </source>
</evidence>
<dbReference type="Gene3D" id="1.20.1050.10">
    <property type="match status" value="1"/>
</dbReference>
<keyword evidence="11" id="KW-1185">Reference proteome</keyword>
<evidence type="ECO:0000313" key="11">
    <source>
        <dbReference type="Proteomes" id="UP001215280"/>
    </source>
</evidence>
<dbReference type="SUPFAM" id="SSF47616">
    <property type="entry name" value="GST C-terminal domain-like"/>
    <property type="match status" value="1"/>
</dbReference>
<proteinExistence type="inferred from homology"/>
<dbReference type="GO" id="GO:0007005">
    <property type="term" value="P:mitochondrion organization"/>
    <property type="evidence" value="ECO:0007669"/>
    <property type="project" value="TreeGrafter"/>
</dbReference>
<evidence type="ECO:0000256" key="6">
    <source>
        <dbReference type="ARBA" id="ARBA00023128"/>
    </source>
</evidence>
<feature type="domain" description="Mitochondrial outer membrane transport complex Sam37/metaxin N-terminal" evidence="8">
    <location>
        <begin position="24"/>
        <end position="148"/>
    </location>
</feature>
<dbReference type="InterPro" id="IPR036282">
    <property type="entry name" value="Glutathione-S-Trfase_C_sf"/>
</dbReference>
<dbReference type="InterPro" id="IPR050931">
    <property type="entry name" value="Mito_Protein_Transport_Metaxin"/>
</dbReference>
<dbReference type="GO" id="GO:0015031">
    <property type="term" value="P:protein transport"/>
    <property type="evidence" value="ECO:0007669"/>
    <property type="project" value="UniProtKB-KW"/>
</dbReference>
<keyword evidence="3" id="KW-0813">Transport</keyword>
<comment type="similarity">
    <text evidence="2">Belongs to the metaxin family.</text>
</comment>
<keyword evidence="7" id="KW-0472">Membrane</keyword>
<feature type="domain" description="Metaxin glutathione S-transferase" evidence="9">
    <location>
        <begin position="197"/>
        <end position="260"/>
    </location>
</feature>
<evidence type="ECO:0000256" key="4">
    <source>
        <dbReference type="ARBA" id="ARBA00022787"/>
    </source>
</evidence>
<protein>
    <recommendedName>
        <fullName evidence="12">Mitochondrial outer membrane transport complex Sam37/metaxin N-terminal domain-containing protein</fullName>
    </recommendedName>
</protein>
<dbReference type="EMBL" id="JARJLG010000238">
    <property type="protein sequence ID" value="KAJ7724458.1"/>
    <property type="molecule type" value="Genomic_DNA"/>
</dbReference>
<evidence type="ECO:0000256" key="7">
    <source>
        <dbReference type="ARBA" id="ARBA00023136"/>
    </source>
</evidence>
<keyword evidence="5" id="KW-0653">Protein transport</keyword>
<comment type="subcellular location">
    <subcellularLocation>
        <location evidence="1">Mitochondrion outer membrane</location>
    </subcellularLocation>
</comment>
<evidence type="ECO:0000256" key="2">
    <source>
        <dbReference type="ARBA" id="ARBA00009170"/>
    </source>
</evidence>
<dbReference type="CDD" id="cd03193">
    <property type="entry name" value="GST_C_Metaxin"/>
    <property type="match status" value="1"/>
</dbReference>
<dbReference type="Pfam" id="PF10568">
    <property type="entry name" value="Tom37"/>
    <property type="match status" value="1"/>
</dbReference>
<dbReference type="InterPro" id="IPR019564">
    <property type="entry name" value="Sam37/metaxin_N"/>
</dbReference>
<dbReference type="PANTHER" id="PTHR12289:SF41">
    <property type="entry name" value="FAILED AXON CONNECTIONS-RELATED"/>
    <property type="match status" value="1"/>
</dbReference>
<evidence type="ECO:0000259" key="8">
    <source>
        <dbReference type="Pfam" id="PF10568"/>
    </source>
</evidence>
<evidence type="ECO:0000256" key="3">
    <source>
        <dbReference type="ARBA" id="ARBA00022448"/>
    </source>
</evidence>
<organism evidence="10 11">
    <name type="scientific">Mycena maculata</name>
    <dbReference type="NCBI Taxonomy" id="230809"/>
    <lineage>
        <taxon>Eukaryota</taxon>
        <taxon>Fungi</taxon>
        <taxon>Dikarya</taxon>
        <taxon>Basidiomycota</taxon>
        <taxon>Agaricomycotina</taxon>
        <taxon>Agaricomycetes</taxon>
        <taxon>Agaricomycetidae</taxon>
        <taxon>Agaricales</taxon>
        <taxon>Marasmiineae</taxon>
        <taxon>Mycenaceae</taxon>
        <taxon>Mycena</taxon>
    </lineage>
</organism>
<evidence type="ECO:0000259" key="9">
    <source>
        <dbReference type="Pfam" id="PF17171"/>
    </source>
</evidence>
<dbReference type="InterPro" id="IPR033468">
    <property type="entry name" value="Metaxin_GST"/>
</dbReference>
<evidence type="ECO:0008006" key="12">
    <source>
        <dbReference type="Google" id="ProtNLM"/>
    </source>
</evidence>
<comment type="caution">
    <text evidence="10">The sequence shown here is derived from an EMBL/GenBank/DDBJ whole genome shotgun (WGS) entry which is preliminary data.</text>
</comment>
<sequence>MSAPVLHIWSGPGQWGLPSFDPHSLVAVLYLQLAMPGQFEIVNCTNPDLSPSGTLPFLSTHDGKTLSPLSSILKYISGLKDAASIDSGLNSFETSQKMAWCSHVDKNLGDLTAYMLYSLPTNWTKLIHPTLAHSLPVPQRYYVPGRMRNIHRPRLEAAGLWNQQPVESPKLTSKDSTDHKEKIAQAFHRDKVLQIARDSLDIYKRLLGENQFIFNGRLTTLDIALAAHLLVILKPPFPDPLLSDLLVDSYPTLVSHAERVLAKSREFPVPMLGSPGGHSIRSLFPQLDLARGRGEKSEDEVHYERMSSLWVFLAATSVGLYLMTMGSPVRVGVMEEEE</sequence>
<dbReference type="Proteomes" id="UP001215280">
    <property type="component" value="Unassembled WGS sequence"/>
</dbReference>
<keyword evidence="6" id="KW-0496">Mitochondrion</keyword>
<keyword evidence="4" id="KW-1000">Mitochondrion outer membrane</keyword>
<accession>A0AAD7MMN3</accession>
<gene>
    <name evidence="10" type="ORF">DFH07DRAFT_854826</name>
</gene>
<evidence type="ECO:0000313" key="10">
    <source>
        <dbReference type="EMBL" id="KAJ7724458.1"/>
    </source>
</evidence>
<dbReference type="PANTHER" id="PTHR12289">
    <property type="entry name" value="METAXIN RELATED"/>
    <property type="match status" value="1"/>
</dbReference>
<reference evidence="10" key="1">
    <citation type="submission" date="2023-03" db="EMBL/GenBank/DDBJ databases">
        <title>Massive genome expansion in bonnet fungi (Mycena s.s.) driven by repeated elements and novel gene families across ecological guilds.</title>
        <authorList>
            <consortium name="Lawrence Berkeley National Laboratory"/>
            <person name="Harder C.B."/>
            <person name="Miyauchi S."/>
            <person name="Viragh M."/>
            <person name="Kuo A."/>
            <person name="Thoen E."/>
            <person name="Andreopoulos B."/>
            <person name="Lu D."/>
            <person name="Skrede I."/>
            <person name="Drula E."/>
            <person name="Henrissat B."/>
            <person name="Morin E."/>
            <person name="Kohler A."/>
            <person name="Barry K."/>
            <person name="LaButti K."/>
            <person name="Morin E."/>
            <person name="Salamov A."/>
            <person name="Lipzen A."/>
            <person name="Mereny Z."/>
            <person name="Hegedus B."/>
            <person name="Baldrian P."/>
            <person name="Stursova M."/>
            <person name="Weitz H."/>
            <person name="Taylor A."/>
            <person name="Grigoriev I.V."/>
            <person name="Nagy L.G."/>
            <person name="Martin F."/>
            <person name="Kauserud H."/>
        </authorList>
    </citation>
    <scope>NUCLEOTIDE SEQUENCE</scope>
    <source>
        <strain evidence="10">CBHHK188m</strain>
    </source>
</reference>
<evidence type="ECO:0000256" key="1">
    <source>
        <dbReference type="ARBA" id="ARBA00004294"/>
    </source>
</evidence>
<name>A0AAD7MMN3_9AGAR</name>